<organism evidence="1">
    <name type="scientific">Tanacetum cinerariifolium</name>
    <name type="common">Dalmatian daisy</name>
    <name type="synonym">Chrysanthemum cinerariifolium</name>
    <dbReference type="NCBI Taxonomy" id="118510"/>
    <lineage>
        <taxon>Eukaryota</taxon>
        <taxon>Viridiplantae</taxon>
        <taxon>Streptophyta</taxon>
        <taxon>Embryophyta</taxon>
        <taxon>Tracheophyta</taxon>
        <taxon>Spermatophyta</taxon>
        <taxon>Magnoliopsida</taxon>
        <taxon>eudicotyledons</taxon>
        <taxon>Gunneridae</taxon>
        <taxon>Pentapetalae</taxon>
        <taxon>asterids</taxon>
        <taxon>campanulids</taxon>
        <taxon>Asterales</taxon>
        <taxon>Asteraceae</taxon>
        <taxon>Asteroideae</taxon>
        <taxon>Anthemideae</taxon>
        <taxon>Anthemidinae</taxon>
        <taxon>Tanacetum</taxon>
    </lineage>
</organism>
<proteinExistence type="predicted"/>
<protein>
    <submittedName>
        <fullName evidence="1">Uncharacterized protein</fullName>
    </submittedName>
</protein>
<name>A0A6L2NS80_TANCI</name>
<gene>
    <name evidence="1" type="ORF">Tci_061186</name>
</gene>
<sequence>MHIWFNKAYNVGSIELEYNFQECFNDLTKKLDRNNPEGDRCPFDLSKPFTLQGPLSHRTVTADYFFNNDLEYLKTSDSEVTYTTSITKTKAARYEIKGIEDMELFMKTEQTEMSLQADELFKFSDGTLKSVRDEIHHRVLDFWLDYKLEMLKRKWTAVDRKRSGLMIELIDK</sequence>
<evidence type="ECO:0000313" key="1">
    <source>
        <dbReference type="EMBL" id="GEU89208.1"/>
    </source>
</evidence>
<accession>A0A6L2NS80</accession>
<dbReference type="AlphaFoldDB" id="A0A6L2NS80"/>
<reference evidence="1" key="1">
    <citation type="journal article" date="2019" name="Sci. Rep.">
        <title>Draft genome of Tanacetum cinerariifolium, the natural source of mosquito coil.</title>
        <authorList>
            <person name="Yamashiro T."/>
            <person name="Shiraishi A."/>
            <person name="Satake H."/>
            <person name="Nakayama K."/>
        </authorList>
    </citation>
    <scope>NUCLEOTIDE SEQUENCE</scope>
</reference>
<comment type="caution">
    <text evidence="1">The sequence shown here is derived from an EMBL/GenBank/DDBJ whole genome shotgun (WGS) entry which is preliminary data.</text>
</comment>
<dbReference type="EMBL" id="BKCJ010009913">
    <property type="protein sequence ID" value="GEU89208.1"/>
    <property type="molecule type" value="Genomic_DNA"/>
</dbReference>